<keyword evidence="1 2" id="KW-0227">DNA damage</keyword>
<keyword evidence="6" id="KW-1185">Reference proteome</keyword>
<proteinExistence type="inferred from homology"/>
<dbReference type="Pfam" id="PF02870">
    <property type="entry name" value="Methyltransf_1N"/>
    <property type="match status" value="1"/>
</dbReference>
<evidence type="ECO:0000259" key="4">
    <source>
        <dbReference type="Pfam" id="PF02870"/>
    </source>
</evidence>
<feature type="active site" description="Nucleophile; methyl group acceptor" evidence="2">
    <location>
        <position position="131"/>
    </location>
</feature>
<evidence type="ECO:0000256" key="2">
    <source>
        <dbReference type="HAMAP-Rule" id="MF_00772"/>
    </source>
</evidence>
<dbReference type="SUPFAM" id="SSF53155">
    <property type="entry name" value="Methylated DNA-protein cysteine methyltransferase domain"/>
    <property type="match status" value="1"/>
</dbReference>
<evidence type="ECO:0000313" key="5">
    <source>
        <dbReference type="EMBL" id="MFC5908586.1"/>
    </source>
</evidence>
<keyword evidence="2" id="KW-0234">DNA repair</keyword>
<gene>
    <name evidence="5" type="ORF">ACFP3V_15355</name>
</gene>
<keyword evidence="2 5" id="KW-0489">Methyltransferase</keyword>
<dbReference type="Gene3D" id="1.10.10.10">
    <property type="entry name" value="Winged helix-like DNA-binding domain superfamily/Winged helix DNA-binding domain"/>
    <property type="match status" value="1"/>
</dbReference>
<dbReference type="PANTHER" id="PTHR10815">
    <property type="entry name" value="METHYLATED-DNA--PROTEIN-CYSTEINE METHYLTRANSFERASE"/>
    <property type="match status" value="1"/>
</dbReference>
<dbReference type="Pfam" id="PF01035">
    <property type="entry name" value="DNA_binding_1"/>
    <property type="match status" value="1"/>
</dbReference>
<dbReference type="SUPFAM" id="SSF46767">
    <property type="entry name" value="Methylated DNA-protein cysteine methyltransferase, C-terminal domain"/>
    <property type="match status" value="1"/>
</dbReference>
<feature type="domain" description="Methylated-DNA-[protein]-cysteine S-methyltransferase DNA binding" evidence="3">
    <location>
        <begin position="79"/>
        <end position="159"/>
    </location>
</feature>
<dbReference type="EMBL" id="JBHSQJ010000062">
    <property type="protein sequence ID" value="MFC5908586.1"/>
    <property type="molecule type" value="Genomic_DNA"/>
</dbReference>
<dbReference type="NCBIfam" id="TIGR00589">
    <property type="entry name" value="ogt"/>
    <property type="match status" value="1"/>
</dbReference>
<dbReference type="GO" id="GO:0003908">
    <property type="term" value="F:methylated-DNA-[protein]-cysteine S-methyltransferase activity"/>
    <property type="evidence" value="ECO:0007669"/>
    <property type="project" value="UniProtKB-EC"/>
</dbReference>
<comment type="miscellaneous">
    <text evidence="2">This enzyme catalyzes only one turnover and therefore is not strictly catalytic. According to one definition, an enzyme is a biocatalyst that acts repeatedly and over many reaction cycles.</text>
</comment>
<evidence type="ECO:0000256" key="1">
    <source>
        <dbReference type="ARBA" id="ARBA00022763"/>
    </source>
</evidence>
<accession>A0ABW1G5Y8</accession>
<keyword evidence="2" id="KW-0963">Cytoplasm</keyword>
<sequence>MTTHWTTTDSPLGTLLLTADGDGRLTAVLAPNTKGQPGEPEADWTETPELFAAAVAQLRAYFAGELKEFDLELAPRGTEFRQRVWQALDDIPYGATVTYGELTAAAGQPPTAVRAVASAIGRNPLLIVRPCHRVLGKNGALTGFAAGLEAKQYLLQLENH</sequence>
<comment type="function">
    <text evidence="2">Involved in the cellular defense against the biological effects of O6-methylguanine (O6-MeG) and O4-methylthymine (O4-MeT) in DNA. Repairs the methylated nucleobase in DNA by stoichiometrically transferring the methyl group to a cysteine residue in the enzyme. This is a suicide reaction: the enzyme is irreversibly inactivated.</text>
</comment>
<dbReference type="InterPro" id="IPR023546">
    <property type="entry name" value="MGMT"/>
</dbReference>
<dbReference type="InterPro" id="IPR036217">
    <property type="entry name" value="MethylDNA_cys_MeTrfase_DNAb"/>
</dbReference>
<dbReference type="Proteomes" id="UP001596174">
    <property type="component" value="Unassembled WGS sequence"/>
</dbReference>
<dbReference type="GO" id="GO:0032259">
    <property type="term" value="P:methylation"/>
    <property type="evidence" value="ECO:0007669"/>
    <property type="project" value="UniProtKB-KW"/>
</dbReference>
<reference evidence="6" key="1">
    <citation type="journal article" date="2019" name="Int. J. Syst. Evol. Microbiol.">
        <title>The Global Catalogue of Microorganisms (GCM) 10K type strain sequencing project: providing services to taxonomists for standard genome sequencing and annotation.</title>
        <authorList>
            <consortium name="The Broad Institute Genomics Platform"/>
            <consortium name="The Broad Institute Genome Sequencing Center for Infectious Disease"/>
            <person name="Wu L."/>
            <person name="Ma J."/>
        </authorList>
    </citation>
    <scope>NUCLEOTIDE SEQUENCE [LARGE SCALE GENOMIC DNA]</scope>
    <source>
        <strain evidence="6">JCM 4816</strain>
    </source>
</reference>
<keyword evidence="2 5" id="KW-0808">Transferase</keyword>
<dbReference type="InterPro" id="IPR014048">
    <property type="entry name" value="MethylDNA_cys_MeTrfase_DNA-bd"/>
</dbReference>
<dbReference type="CDD" id="cd06445">
    <property type="entry name" value="ATase"/>
    <property type="match status" value="1"/>
</dbReference>
<comment type="caution">
    <text evidence="5">The sequence shown here is derived from an EMBL/GenBank/DDBJ whole genome shotgun (WGS) entry which is preliminary data.</text>
</comment>
<dbReference type="InterPro" id="IPR036631">
    <property type="entry name" value="MGMT_N_sf"/>
</dbReference>
<comment type="subcellular location">
    <subcellularLocation>
        <location evidence="2">Cytoplasm</location>
    </subcellularLocation>
</comment>
<evidence type="ECO:0000259" key="3">
    <source>
        <dbReference type="Pfam" id="PF01035"/>
    </source>
</evidence>
<protein>
    <recommendedName>
        <fullName evidence="2">Methylated-DNA--protein-cysteine methyltransferase</fullName>
        <ecNumber evidence="2">2.1.1.63</ecNumber>
    </recommendedName>
    <alternativeName>
        <fullName evidence="2">6-O-methylguanine-DNA methyltransferase</fullName>
        <shortName evidence="2">MGMT</shortName>
    </alternativeName>
    <alternativeName>
        <fullName evidence="2">O-6-methylguanine-DNA-alkyltransferase</fullName>
    </alternativeName>
</protein>
<comment type="similarity">
    <text evidence="2">Belongs to the MGMT family.</text>
</comment>
<dbReference type="InterPro" id="IPR008332">
    <property type="entry name" value="MethylG_MeTrfase_N"/>
</dbReference>
<feature type="domain" description="Methylguanine DNA methyltransferase ribonuclease-like" evidence="4">
    <location>
        <begin position="4"/>
        <end position="74"/>
    </location>
</feature>
<evidence type="ECO:0000313" key="6">
    <source>
        <dbReference type="Proteomes" id="UP001596174"/>
    </source>
</evidence>
<comment type="catalytic activity">
    <reaction evidence="2">
        <text>a 4-O-methyl-thymidine in DNA + L-cysteinyl-[protein] = a thymidine in DNA + S-methyl-L-cysteinyl-[protein]</text>
        <dbReference type="Rhea" id="RHEA:53428"/>
        <dbReference type="Rhea" id="RHEA-COMP:10131"/>
        <dbReference type="Rhea" id="RHEA-COMP:10132"/>
        <dbReference type="Rhea" id="RHEA-COMP:13555"/>
        <dbReference type="Rhea" id="RHEA-COMP:13556"/>
        <dbReference type="ChEBI" id="CHEBI:29950"/>
        <dbReference type="ChEBI" id="CHEBI:82612"/>
        <dbReference type="ChEBI" id="CHEBI:137386"/>
        <dbReference type="ChEBI" id="CHEBI:137387"/>
        <dbReference type="EC" id="2.1.1.63"/>
    </reaction>
</comment>
<dbReference type="Gene3D" id="3.30.160.70">
    <property type="entry name" value="Methylated DNA-protein cysteine methyltransferase domain"/>
    <property type="match status" value="1"/>
</dbReference>
<organism evidence="5 6">
    <name type="scientific">Streptacidiphilus monticola</name>
    <dbReference type="NCBI Taxonomy" id="2161674"/>
    <lineage>
        <taxon>Bacteria</taxon>
        <taxon>Bacillati</taxon>
        <taxon>Actinomycetota</taxon>
        <taxon>Actinomycetes</taxon>
        <taxon>Kitasatosporales</taxon>
        <taxon>Streptomycetaceae</taxon>
        <taxon>Streptacidiphilus</taxon>
    </lineage>
</organism>
<dbReference type="InterPro" id="IPR036388">
    <property type="entry name" value="WH-like_DNA-bd_sf"/>
</dbReference>
<dbReference type="RefSeq" id="WP_380583620.1">
    <property type="nucleotide sequence ID" value="NZ_JBHSQJ010000062.1"/>
</dbReference>
<dbReference type="HAMAP" id="MF_00772">
    <property type="entry name" value="OGT"/>
    <property type="match status" value="1"/>
</dbReference>
<dbReference type="PANTHER" id="PTHR10815:SF5">
    <property type="entry name" value="METHYLATED-DNA--PROTEIN-CYSTEINE METHYLTRANSFERASE"/>
    <property type="match status" value="1"/>
</dbReference>
<comment type="catalytic activity">
    <reaction evidence="2">
        <text>a 6-O-methyl-2'-deoxyguanosine in DNA + L-cysteinyl-[protein] = S-methyl-L-cysteinyl-[protein] + a 2'-deoxyguanosine in DNA</text>
        <dbReference type="Rhea" id="RHEA:24000"/>
        <dbReference type="Rhea" id="RHEA-COMP:10131"/>
        <dbReference type="Rhea" id="RHEA-COMP:10132"/>
        <dbReference type="Rhea" id="RHEA-COMP:11367"/>
        <dbReference type="Rhea" id="RHEA-COMP:11368"/>
        <dbReference type="ChEBI" id="CHEBI:29950"/>
        <dbReference type="ChEBI" id="CHEBI:82612"/>
        <dbReference type="ChEBI" id="CHEBI:85445"/>
        <dbReference type="ChEBI" id="CHEBI:85448"/>
        <dbReference type="EC" id="2.1.1.63"/>
    </reaction>
</comment>
<name>A0ABW1G5Y8_9ACTN</name>
<dbReference type="EC" id="2.1.1.63" evidence="2"/>